<organism evidence="3 4">
    <name type="scientific">Drechslerella dactyloides</name>
    <name type="common">Nematode-trapping fungus</name>
    <name type="synonym">Arthrobotrys dactyloides</name>
    <dbReference type="NCBI Taxonomy" id="74499"/>
    <lineage>
        <taxon>Eukaryota</taxon>
        <taxon>Fungi</taxon>
        <taxon>Dikarya</taxon>
        <taxon>Ascomycota</taxon>
        <taxon>Pezizomycotina</taxon>
        <taxon>Orbiliomycetes</taxon>
        <taxon>Orbiliales</taxon>
        <taxon>Orbiliaceae</taxon>
        <taxon>Drechslerella</taxon>
    </lineage>
</organism>
<dbReference type="Pfam" id="PF16884">
    <property type="entry name" value="ADH_N_2"/>
    <property type="match status" value="1"/>
</dbReference>
<dbReference type="InterPro" id="IPR020843">
    <property type="entry name" value="ER"/>
</dbReference>
<dbReference type="InterPro" id="IPR045010">
    <property type="entry name" value="MDR_fam"/>
</dbReference>
<dbReference type="CDD" id="cd05288">
    <property type="entry name" value="PGDH"/>
    <property type="match status" value="1"/>
</dbReference>
<dbReference type="InterPro" id="IPR011032">
    <property type="entry name" value="GroES-like_sf"/>
</dbReference>
<evidence type="ECO:0000259" key="2">
    <source>
        <dbReference type="SMART" id="SM00829"/>
    </source>
</evidence>
<protein>
    <recommendedName>
        <fullName evidence="2">Enoyl reductase (ER) domain-containing protein</fullName>
    </recommendedName>
</protein>
<evidence type="ECO:0000313" key="3">
    <source>
        <dbReference type="EMBL" id="KAJ6259813.1"/>
    </source>
</evidence>
<feature type="domain" description="Enoyl reductase (ER)" evidence="2">
    <location>
        <begin position="43"/>
        <end position="370"/>
    </location>
</feature>
<dbReference type="Gene3D" id="3.90.180.10">
    <property type="entry name" value="Medium-chain alcohol dehydrogenases, catalytic domain"/>
    <property type="match status" value="1"/>
</dbReference>
<proteinExistence type="predicted"/>
<gene>
    <name evidence="3" type="ORF">Dda_5455</name>
</gene>
<dbReference type="GO" id="GO:0016628">
    <property type="term" value="F:oxidoreductase activity, acting on the CH-CH group of donors, NAD or NADP as acceptor"/>
    <property type="evidence" value="ECO:0007669"/>
    <property type="project" value="InterPro"/>
</dbReference>
<evidence type="ECO:0000313" key="4">
    <source>
        <dbReference type="Proteomes" id="UP001221413"/>
    </source>
</evidence>
<comment type="caution">
    <text evidence="3">The sequence shown here is derived from an EMBL/GenBank/DDBJ whole genome shotgun (WGS) entry which is preliminary data.</text>
</comment>
<dbReference type="SUPFAM" id="SSF51735">
    <property type="entry name" value="NAD(P)-binding Rossmann-fold domains"/>
    <property type="match status" value="1"/>
</dbReference>
<keyword evidence="4" id="KW-1185">Reference proteome</keyword>
<dbReference type="PANTHER" id="PTHR43205:SF19">
    <property type="entry name" value="ENOYL REDUCTASE (ER) DOMAIN-CONTAINING PROTEIN"/>
    <property type="match status" value="1"/>
</dbReference>
<dbReference type="SMART" id="SM00829">
    <property type="entry name" value="PKS_ER"/>
    <property type="match status" value="1"/>
</dbReference>
<dbReference type="SUPFAM" id="SSF50129">
    <property type="entry name" value="GroES-like"/>
    <property type="match status" value="1"/>
</dbReference>
<keyword evidence="1" id="KW-0560">Oxidoreductase</keyword>
<dbReference type="InterPro" id="IPR036291">
    <property type="entry name" value="NAD(P)-bd_dom_sf"/>
</dbReference>
<reference evidence="3" key="1">
    <citation type="submission" date="2023-01" db="EMBL/GenBank/DDBJ databases">
        <title>The chitinases involved in constricting ring structure development in the nematode-trapping fungus Drechslerella dactyloides.</title>
        <authorList>
            <person name="Wang R."/>
            <person name="Zhang L."/>
            <person name="Tang P."/>
            <person name="Li S."/>
            <person name="Liang L."/>
        </authorList>
    </citation>
    <scope>NUCLEOTIDE SEQUENCE</scope>
    <source>
        <strain evidence="3">YMF1.00031</strain>
    </source>
</reference>
<dbReference type="Proteomes" id="UP001221413">
    <property type="component" value="Unassembled WGS sequence"/>
</dbReference>
<evidence type="ECO:0000256" key="1">
    <source>
        <dbReference type="ARBA" id="ARBA00023002"/>
    </source>
</evidence>
<dbReference type="PANTHER" id="PTHR43205">
    <property type="entry name" value="PROSTAGLANDIN REDUCTASE"/>
    <property type="match status" value="1"/>
</dbReference>
<name>A0AAD6IW90_DREDA</name>
<dbReference type="EMBL" id="JAQGDS010000006">
    <property type="protein sequence ID" value="KAJ6259813.1"/>
    <property type="molecule type" value="Genomic_DNA"/>
</dbReference>
<dbReference type="AlphaFoldDB" id="A0AAD6IW90"/>
<dbReference type="Gene3D" id="3.40.50.720">
    <property type="entry name" value="NAD(P)-binding Rossmann-like Domain"/>
    <property type="match status" value="1"/>
</dbReference>
<accession>A0AAD6IW90</accession>
<dbReference type="InterPro" id="IPR041694">
    <property type="entry name" value="ADH_N_2"/>
</dbReference>
<sequence>MSYSSKLWMLREPTGDNLEIDKSFKMVTRELTVGDLKDGEVISKTLYLSNDPAQRAWIHKNNVEGRLYRTPIGAGDPMEAFGVAEIVESKNPDYQKGEQVFASMLWSDYCVLTPSAIVFKVAGDPTDTITLGITGLTAYFGLLNVGATTPKDATVVVSGAAGSTGSIVCQIAKNVLGIKNVVGIAGSDAKCEVLKRDCGCDVALNYKSPTFKRDFEAATPDDIDVYFDNTGGEATDLAILRMKEFGRVVVCGAIGYYDNYEQKGELSRASWMQIEAPKVEDTVWLPDDPELQLRSLTLSWPIQICHKIRIEGFIIFQFADQFAKGLGDLGQWAQEGKLKLIKQEWGAKVEDIPQGMLKLLRGENTGKLITKVVTA</sequence>